<keyword evidence="8" id="KW-0732">Signal</keyword>
<evidence type="ECO:0000256" key="3">
    <source>
        <dbReference type="ARBA" id="ARBA00011605"/>
    </source>
</evidence>
<dbReference type="InterPro" id="IPR001415">
    <property type="entry name" value="PTH/PTH-rel"/>
</dbReference>
<keyword evidence="11" id="KW-1185">Reference proteome</keyword>
<dbReference type="PANTHER" id="PTHR10541">
    <property type="entry name" value="PARATHYROID HORMONE"/>
    <property type="match status" value="1"/>
</dbReference>
<protein>
    <recommendedName>
        <fullName evidence="4">Parathyroid hormone</fullName>
    </recommendedName>
</protein>
<dbReference type="GO" id="GO:0007267">
    <property type="term" value="P:cell-cell signaling"/>
    <property type="evidence" value="ECO:0007669"/>
    <property type="project" value="TreeGrafter"/>
</dbReference>
<dbReference type="PANTHER" id="PTHR10541:SF2">
    <property type="entry name" value="PARATHYROID HORMONE"/>
    <property type="match status" value="1"/>
</dbReference>
<evidence type="ECO:0000256" key="4">
    <source>
        <dbReference type="ARBA" id="ARBA00022135"/>
    </source>
</evidence>
<dbReference type="PROSITE" id="PS00335">
    <property type="entry name" value="PARATHYROID"/>
    <property type="match status" value="1"/>
</dbReference>
<comment type="similarity">
    <text evidence="2">Belongs to the parathyroid hormone family.</text>
</comment>
<dbReference type="SMART" id="SM00087">
    <property type="entry name" value="PTH"/>
    <property type="match status" value="1"/>
</dbReference>
<dbReference type="Pfam" id="PF01279">
    <property type="entry name" value="Parathyroid"/>
    <property type="match status" value="1"/>
</dbReference>
<evidence type="ECO:0000256" key="6">
    <source>
        <dbReference type="ARBA" id="ARBA00022685"/>
    </source>
</evidence>
<dbReference type="Proteomes" id="UP001178461">
    <property type="component" value="Chromosome 1"/>
</dbReference>
<evidence type="ECO:0000256" key="8">
    <source>
        <dbReference type="ARBA" id="ARBA00022729"/>
    </source>
</evidence>
<keyword evidence="5" id="KW-0964">Secreted</keyword>
<reference evidence="10" key="1">
    <citation type="submission" date="2022-12" db="EMBL/GenBank/DDBJ databases">
        <authorList>
            <person name="Alioto T."/>
            <person name="Alioto T."/>
            <person name="Gomez Garrido J."/>
        </authorList>
    </citation>
    <scope>NUCLEOTIDE SEQUENCE</scope>
</reference>
<dbReference type="GO" id="GO:0006874">
    <property type="term" value="P:intracellular calcium ion homeostasis"/>
    <property type="evidence" value="ECO:0007669"/>
    <property type="project" value="InterPro"/>
</dbReference>
<accession>A0AA35JPQ6</accession>
<dbReference type="EMBL" id="OX395126">
    <property type="protein sequence ID" value="CAI5763440.1"/>
    <property type="molecule type" value="Genomic_DNA"/>
</dbReference>
<keyword evidence="7" id="KW-0372">Hormone</keyword>
<evidence type="ECO:0000256" key="5">
    <source>
        <dbReference type="ARBA" id="ARBA00022525"/>
    </source>
</evidence>
<comment type="function">
    <text evidence="9">Parathyroid hormone elevates calcium level by dissolving the salts in bone and preventing their renal excretion. Acts by binding to its receptor, PTH1R, activating G protein-coupled receptor signaling. Stimulates [1-14C]-2-deoxy-D-glucose (2DG) transport and glycogen synthesis in osteoblastic cells.</text>
</comment>
<dbReference type="GO" id="GO:0005179">
    <property type="term" value="F:hormone activity"/>
    <property type="evidence" value="ECO:0007669"/>
    <property type="project" value="UniProtKB-KW"/>
</dbReference>
<evidence type="ECO:0000256" key="2">
    <source>
        <dbReference type="ARBA" id="ARBA00006307"/>
    </source>
</evidence>
<evidence type="ECO:0000256" key="1">
    <source>
        <dbReference type="ARBA" id="ARBA00004613"/>
    </source>
</evidence>
<dbReference type="GO" id="GO:0005615">
    <property type="term" value="C:extracellular space"/>
    <property type="evidence" value="ECO:0007669"/>
    <property type="project" value="TreeGrafter"/>
</dbReference>
<sequence>MGCLKEARVIMTSIRDMAKSAIILWAVCFFANSDGKAVVKRSVSEMQMMHNLGEHLHSANRQNWLLEKLQTVHHDPQADEAAEAVDVKAREVRSWRLLPDDLQAKLQKKAVNSNKNYRDVTFKTRLQ</sequence>
<comment type="subunit">
    <text evidence="3">Interacts with PTH1R (via N-terminal extracellular domain).</text>
</comment>
<comment type="subcellular location">
    <subcellularLocation>
        <location evidence="1">Secreted</location>
    </subcellularLocation>
</comment>
<dbReference type="GO" id="GO:0031856">
    <property type="term" value="F:parathyroid hormone receptor binding"/>
    <property type="evidence" value="ECO:0007669"/>
    <property type="project" value="TreeGrafter"/>
</dbReference>
<dbReference type="PIRSF" id="PIRSF001832">
    <property type="entry name" value="PTH"/>
    <property type="match status" value="1"/>
</dbReference>
<evidence type="ECO:0000256" key="7">
    <source>
        <dbReference type="ARBA" id="ARBA00022702"/>
    </source>
</evidence>
<proteinExistence type="inferred from homology"/>
<evidence type="ECO:0000256" key="9">
    <source>
        <dbReference type="ARBA" id="ARBA00093407"/>
    </source>
</evidence>
<name>A0AA35JPQ6_9SAUR</name>
<keyword evidence="6" id="KW-0165">Cleavage on pair of basic residues</keyword>
<evidence type="ECO:0000313" key="11">
    <source>
        <dbReference type="Proteomes" id="UP001178461"/>
    </source>
</evidence>
<evidence type="ECO:0000313" key="10">
    <source>
        <dbReference type="EMBL" id="CAI5763440.1"/>
    </source>
</evidence>
<organism evidence="10 11">
    <name type="scientific">Podarcis lilfordi</name>
    <name type="common">Lilford's wall lizard</name>
    <dbReference type="NCBI Taxonomy" id="74358"/>
    <lineage>
        <taxon>Eukaryota</taxon>
        <taxon>Metazoa</taxon>
        <taxon>Chordata</taxon>
        <taxon>Craniata</taxon>
        <taxon>Vertebrata</taxon>
        <taxon>Euteleostomi</taxon>
        <taxon>Lepidosauria</taxon>
        <taxon>Squamata</taxon>
        <taxon>Bifurcata</taxon>
        <taxon>Unidentata</taxon>
        <taxon>Episquamata</taxon>
        <taxon>Laterata</taxon>
        <taxon>Lacertibaenia</taxon>
        <taxon>Lacertidae</taxon>
        <taxon>Podarcis</taxon>
    </lineage>
</organism>
<dbReference type="AlphaFoldDB" id="A0AA35JPQ6"/>
<gene>
    <name evidence="10" type="ORF">PODLI_1B011949</name>
</gene>
<dbReference type="InterPro" id="IPR003625">
    <property type="entry name" value="PTH"/>
</dbReference>